<comment type="caution">
    <text evidence="2">The sequence shown here is derived from an EMBL/GenBank/DDBJ whole genome shotgun (WGS) entry which is preliminary data.</text>
</comment>
<dbReference type="OrthoDB" id="419317at2759"/>
<sequence length="392" mass="41989">MSGMGSYRSPAAAPAGAAAGGLTQGVKVNVGFLERTPDPIKVFTARDLQGVQQTDLFAGFIISMRVPDIRDLLGHGDDKPNPHHFKAKLISMGSTTTGAKVGITAPALDWHFSGKDDDLAKAVLIGADDQGIHNALDTVYHKMSNDPQRSGNMKTIIVEFPAGYTLSSEALLCNKDTPDPKVDMELEVLPVFVDCDGIAPPDDTWEQGQDSNGQKCMICTKTVYKFPAFRLQWRVAIQEEVSKRGRGEKKKQANQTAGQAAFLKSMSRMKTGPPDPPFVVSAVAGSTPVPAPVPAPSLPNYDDDKINNIVGMGYDKGLVVKALHAASGNADKALDFLSSGIVENDSAFVDEAIDSMKALIDEGTTTIDAMMNDESQLKKRSINDSSSERGDY</sequence>
<evidence type="ECO:0000259" key="1">
    <source>
        <dbReference type="PROSITE" id="PS50030"/>
    </source>
</evidence>
<reference evidence="2" key="1">
    <citation type="submission" date="2020-06" db="EMBL/GenBank/DDBJ databases">
        <authorList>
            <consortium name="Plant Systems Biology data submission"/>
        </authorList>
    </citation>
    <scope>NUCLEOTIDE SEQUENCE</scope>
    <source>
        <strain evidence="2">D6</strain>
    </source>
</reference>
<dbReference type="FunFam" id="1.10.8.10:FF:000003">
    <property type="entry name" value="UV excision repair protein RAD23 homolog"/>
    <property type="match status" value="1"/>
</dbReference>
<evidence type="ECO:0000313" key="3">
    <source>
        <dbReference type="Proteomes" id="UP001153069"/>
    </source>
</evidence>
<dbReference type="EMBL" id="CAICTM010000291">
    <property type="protein sequence ID" value="CAB9507097.1"/>
    <property type="molecule type" value="Genomic_DNA"/>
</dbReference>
<feature type="domain" description="UBA" evidence="1">
    <location>
        <begin position="300"/>
        <end position="340"/>
    </location>
</feature>
<dbReference type="SUPFAM" id="SSF46934">
    <property type="entry name" value="UBA-like"/>
    <property type="match status" value="1"/>
</dbReference>
<dbReference type="PROSITE" id="PS50030">
    <property type="entry name" value="UBA"/>
    <property type="match status" value="1"/>
</dbReference>
<name>A0A9N8DQY9_9STRA</name>
<evidence type="ECO:0000313" key="2">
    <source>
        <dbReference type="EMBL" id="CAB9507097.1"/>
    </source>
</evidence>
<dbReference type="Proteomes" id="UP001153069">
    <property type="component" value="Unassembled WGS sequence"/>
</dbReference>
<dbReference type="SMART" id="SM00165">
    <property type="entry name" value="UBA"/>
    <property type="match status" value="1"/>
</dbReference>
<dbReference type="InterPro" id="IPR009060">
    <property type="entry name" value="UBA-like_sf"/>
</dbReference>
<dbReference type="Pfam" id="PF00627">
    <property type="entry name" value="UBA"/>
    <property type="match status" value="1"/>
</dbReference>
<dbReference type="AlphaFoldDB" id="A0A9N8DQY9"/>
<accession>A0A9N8DQY9</accession>
<dbReference type="InterPro" id="IPR015940">
    <property type="entry name" value="UBA"/>
</dbReference>
<dbReference type="Gene3D" id="1.10.8.10">
    <property type="entry name" value="DNA helicase RuvA subunit, C-terminal domain"/>
    <property type="match status" value="1"/>
</dbReference>
<protein>
    <recommendedName>
        <fullName evidence="1">UBA domain-containing protein</fullName>
    </recommendedName>
</protein>
<keyword evidence="3" id="KW-1185">Reference proteome</keyword>
<proteinExistence type="predicted"/>
<gene>
    <name evidence="2" type="ORF">SEMRO_292_G109760.1</name>
</gene>
<organism evidence="2 3">
    <name type="scientific">Seminavis robusta</name>
    <dbReference type="NCBI Taxonomy" id="568900"/>
    <lineage>
        <taxon>Eukaryota</taxon>
        <taxon>Sar</taxon>
        <taxon>Stramenopiles</taxon>
        <taxon>Ochrophyta</taxon>
        <taxon>Bacillariophyta</taxon>
        <taxon>Bacillariophyceae</taxon>
        <taxon>Bacillariophycidae</taxon>
        <taxon>Naviculales</taxon>
        <taxon>Naviculaceae</taxon>
        <taxon>Seminavis</taxon>
    </lineage>
</organism>